<dbReference type="EMBL" id="JBCNJP010000014">
    <property type="protein sequence ID" value="KAK9069119.1"/>
    <property type="molecule type" value="Genomic_DNA"/>
</dbReference>
<comment type="caution">
    <text evidence="7">The sequence shown here is derived from an EMBL/GenBank/DDBJ whole genome shotgun (WGS) entry which is preliminary data.</text>
</comment>
<feature type="region of interest" description="Disordered" evidence="4">
    <location>
        <begin position="228"/>
        <end position="253"/>
    </location>
</feature>
<evidence type="ECO:0000256" key="4">
    <source>
        <dbReference type="SAM" id="MobiDB-lite"/>
    </source>
</evidence>
<dbReference type="PROSITE" id="PS51292">
    <property type="entry name" value="ZF_RING_CH"/>
    <property type="match status" value="1"/>
</dbReference>
<evidence type="ECO:0000256" key="5">
    <source>
        <dbReference type="SAM" id="Phobius"/>
    </source>
</evidence>
<name>A0AAP0H1L5_9ASTR</name>
<dbReference type="SUPFAM" id="SSF57850">
    <property type="entry name" value="RING/U-box"/>
    <property type="match status" value="1"/>
</dbReference>
<dbReference type="InterPro" id="IPR011016">
    <property type="entry name" value="Znf_RING-CH"/>
</dbReference>
<evidence type="ECO:0000256" key="3">
    <source>
        <dbReference type="ARBA" id="ARBA00022833"/>
    </source>
</evidence>
<keyword evidence="5" id="KW-0812">Transmembrane</keyword>
<feature type="compositionally biased region" description="Low complexity" evidence="4">
    <location>
        <begin position="84"/>
        <end position="95"/>
    </location>
</feature>
<keyword evidence="8" id="KW-1185">Reference proteome</keyword>
<dbReference type="InterPro" id="IPR013083">
    <property type="entry name" value="Znf_RING/FYVE/PHD"/>
</dbReference>
<dbReference type="GO" id="GO:0008270">
    <property type="term" value="F:zinc ion binding"/>
    <property type="evidence" value="ECO:0007669"/>
    <property type="project" value="UniProtKB-KW"/>
</dbReference>
<organism evidence="7 8">
    <name type="scientific">Deinandra increscens subsp. villosa</name>
    <dbReference type="NCBI Taxonomy" id="3103831"/>
    <lineage>
        <taxon>Eukaryota</taxon>
        <taxon>Viridiplantae</taxon>
        <taxon>Streptophyta</taxon>
        <taxon>Embryophyta</taxon>
        <taxon>Tracheophyta</taxon>
        <taxon>Spermatophyta</taxon>
        <taxon>Magnoliopsida</taxon>
        <taxon>eudicotyledons</taxon>
        <taxon>Gunneridae</taxon>
        <taxon>Pentapetalae</taxon>
        <taxon>asterids</taxon>
        <taxon>campanulids</taxon>
        <taxon>Asterales</taxon>
        <taxon>Asteraceae</taxon>
        <taxon>Asteroideae</taxon>
        <taxon>Heliantheae alliance</taxon>
        <taxon>Madieae</taxon>
        <taxon>Madiinae</taxon>
        <taxon>Deinandra</taxon>
    </lineage>
</organism>
<reference evidence="7 8" key="1">
    <citation type="submission" date="2024-04" db="EMBL/GenBank/DDBJ databases">
        <title>The reference genome of an endangered Asteraceae, Deinandra increscens subsp. villosa, native to the Central Coast of California.</title>
        <authorList>
            <person name="Guilliams M."/>
            <person name="Hasenstab-Lehman K."/>
            <person name="Meyer R."/>
            <person name="Mcevoy S."/>
        </authorList>
    </citation>
    <scope>NUCLEOTIDE SEQUENCE [LARGE SCALE GENOMIC DNA]</scope>
    <source>
        <tissue evidence="7">Leaf</tissue>
    </source>
</reference>
<dbReference type="Proteomes" id="UP001408789">
    <property type="component" value="Unassembled WGS sequence"/>
</dbReference>
<keyword evidence="5" id="KW-0472">Membrane</keyword>
<evidence type="ECO:0000256" key="2">
    <source>
        <dbReference type="ARBA" id="ARBA00022771"/>
    </source>
</evidence>
<dbReference type="AlphaFoldDB" id="A0AAP0H1L5"/>
<dbReference type="Gene3D" id="3.30.40.10">
    <property type="entry name" value="Zinc/RING finger domain, C3HC4 (zinc finger)"/>
    <property type="match status" value="1"/>
</dbReference>
<feature type="domain" description="RING-CH-type" evidence="6">
    <location>
        <begin position="145"/>
        <end position="226"/>
    </location>
</feature>
<feature type="region of interest" description="Disordered" evidence="4">
    <location>
        <begin position="43"/>
        <end position="108"/>
    </location>
</feature>
<keyword evidence="2" id="KW-0863">Zinc-finger</keyword>
<feature type="compositionally biased region" description="Basic residues" evidence="4">
    <location>
        <begin position="56"/>
        <end position="73"/>
    </location>
</feature>
<feature type="transmembrane region" description="Helical" evidence="5">
    <location>
        <begin position="267"/>
        <end position="285"/>
    </location>
</feature>
<evidence type="ECO:0000313" key="7">
    <source>
        <dbReference type="EMBL" id="KAK9069119.1"/>
    </source>
</evidence>
<accession>A0AAP0H1L5</accession>
<evidence type="ECO:0000259" key="6">
    <source>
        <dbReference type="PROSITE" id="PS51292"/>
    </source>
</evidence>
<evidence type="ECO:0000256" key="1">
    <source>
        <dbReference type="ARBA" id="ARBA00022723"/>
    </source>
</evidence>
<dbReference type="Pfam" id="PF12906">
    <property type="entry name" value="RINGv"/>
    <property type="match status" value="1"/>
</dbReference>
<dbReference type="PANTHER" id="PTHR46214">
    <property type="entry name" value="ZINC FINGER, RING-CH-TYPE"/>
    <property type="match status" value="1"/>
</dbReference>
<dbReference type="PANTHER" id="PTHR46214:SF30">
    <property type="entry name" value="OS01G0850200 PROTEIN"/>
    <property type="match status" value="1"/>
</dbReference>
<gene>
    <name evidence="7" type="ORF">SSX86_013235</name>
</gene>
<keyword evidence="1" id="KW-0479">Metal-binding</keyword>
<dbReference type="SMART" id="SM00744">
    <property type="entry name" value="RINGv"/>
    <property type="match status" value="1"/>
</dbReference>
<keyword evidence="3" id="KW-0862">Zinc</keyword>
<keyword evidence="5" id="KW-1133">Transmembrane helix</keyword>
<proteinExistence type="predicted"/>
<evidence type="ECO:0000313" key="8">
    <source>
        <dbReference type="Proteomes" id="UP001408789"/>
    </source>
</evidence>
<feature type="compositionally biased region" description="Polar residues" evidence="4">
    <location>
        <begin position="228"/>
        <end position="241"/>
    </location>
</feature>
<sequence length="291" mass="31437">MEKRKERNSETFTLRFIFEHSPSPSLSPPTCHLSHSTTMSAIHNFADVQPPPPPPARRRRRRRGRPTRLRRPSHAFPTEPATTDGGSSFGLSDSDAQSSARLDSSVAGDECGSSGIFSYNHSRMESSSSDEIDLESGELEMKVHCCGKDEKQCRICHLNFEIGSGDQAEEEDGGGGGGGCGGGGAIELGCNCKGDLGAAHKQCAETWFKIKGNLTCEICGATAQNVGGDQTNATSHTSTETEAVDRSSAGPTVVPTEPRTFWRGRRIMNILLGCMVFAFIISWLFHFNILP</sequence>
<protein>
    <recommendedName>
        <fullName evidence="6">RING-CH-type domain-containing protein</fullName>
    </recommendedName>
</protein>